<dbReference type="GO" id="GO:0032993">
    <property type="term" value="C:protein-DNA complex"/>
    <property type="evidence" value="ECO:0007669"/>
    <property type="project" value="TreeGrafter"/>
</dbReference>
<dbReference type="AlphaFoldDB" id="A0A0M6WUN0"/>
<dbReference type="InterPro" id="IPR039420">
    <property type="entry name" value="WalR-like"/>
</dbReference>
<dbReference type="RefSeq" id="WP_021923091.1">
    <property type="nucleotide sequence ID" value="NZ_CAKZTK010000070.1"/>
</dbReference>
<dbReference type="InterPro" id="IPR011006">
    <property type="entry name" value="CheY-like_superfamily"/>
</dbReference>
<dbReference type="InterPro" id="IPR001867">
    <property type="entry name" value="OmpR/PhoB-type_DNA-bd"/>
</dbReference>
<protein>
    <recommendedName>
        <fullName evidence="11">Heme response regulator HssR</fullName>
    </recommendedName>
    <alternativeName>
        <fullName evidence="2">Stage 0 sporulation protein A homolog</fullName>
    </alternativeName>
</protein>
<proteinExistence type="predicted"/>
<evidence type="ECO:0000256" key="4">
    <source>
        <dbReference type="ARBA" id="ARBA00023015"/>
    </source>
</evidence>
<dbReference type="SMART" id="SM00862">
    <property type="entry name" value="Trans_reg_C"/>
    <property type="match status" value="1"/>
</dbReference>
<evidence type="ECO:0000313" key="18">
    <source>
        <dbReference type="EMBL" id="RHE95899.1"/>
    </source>
</evidence>
<keyword evidence="6 13" id="KW-0238">DNA-binding</keyword>
<dbReference type="SUPFAM" id="SSF52172">
    <property type="entry name" value="CheY-like"/>
    <property type="match status" value="1"/>
</dbReference>
<keyword evidence="19" id="KW-1185">Reference proteome</keyword>
<feature type="domain" description="OmpR/PhoB-type" evidence="15">
    <location>
        <begin position="125"/>
        <end position="222"/>
    </location>
</feature>
<dbReference type="SMART" id="SM00448">
    <property type="entry name" value="REC"/>
    <property type="match status" value="1"/>
</dbReference>
<dbReference type="InterPro" id="IPR001789">
    <property type="entry name" value="Sig_transdc_resp-reg_receiver"/>
</dbReference>
<keyword evidence="12" id="KW-0597">Phosphoprotein</keyword>
<evidence type="ECO:0000256" key="13">
    <source>
        <dbReference type="PROSITE-ProRule" id="PRU01091"/>
    </source>
</evidence>
<evidence type="ECO:0000313" key="20">
    <source>
        <dbReference type="Proteomes" id="UP000266391"/>
    </source>
</evidence>
<evidence type="ECO:0000256" key="2">
    <source>
        <dbReference type="ARBA" id="ARBA00018672"/>
    </source>
</evidence>
<dbReference type="EMBL" id="QSIQ01000002">
    <property type="protein sequence ID" value="RHD05899.1"/>
    <property type="molecule type" value="Genomic_DNA"/>
</dbReference>
<dbReference type="Proteomes" id="UP000286271">
    <property type="component" value="Unassembled WGS sequence"/>
</dbReference>
<evidence type="ECO:0000256" key="3">
    <source>
        <dbReference type="ARBA" id="ARBA00022490"/>
    </source>
</evidence>
<evidence type="ECO:0000256" key="7">
    <source>
        <dbReference type="ARBA" id="ARBA00023159"/>
    </source>
</evidence>
<evidence type="ECO:0000256" key="10">
    <source>
        <dbReference type="ARBA" id="ARBA00037471"/>
    </source>
</evidence>
<dbReference type="PANTHER" id="PTHR48111:SF49">
    <property type="entry name" value="HEME RESPONSE REGULATOR HSSR"/>
    <property type="match status" value="1"/>
</dbReference>
<dbReference type="Proteomes" id="UP000049828">
    <property type="component" value="Unassembled WGS sequence"/>
</dbReference>
<evidence type="ECO:0000313" key="19">
    <source>
        <dbReference type="Proteomes" id="UP000049828"/>
    </source>
</evidence>
<keyword evidence="5" id="KW-0843">Virulence</keyword>
<dbReference type="Pfam" id="PF00072">
    <property type="entry name" value="Response_reg"/>
    <property type="match status" value="1"/>
</dbReference>
<dbReference type="STRING" id="360807.ERS852392_00804"/>
<reference evidence="20 21" key="3">
    <citation type="submission" date="2018-08" db="EMBL/GenBank/DDBJ databases">
        <title>A genome reference for cultivated species of the human gut microbiota.</title>
        <authorList>
            <person name="Zou Y."/>
            <person name="Xue W."/>
            <person name="Luo G."/>
        </authorList>
    </citation>
    <scope>NUCLEOTIDE SEQUENCE [LARGE SCALE GENOMIC DNA]</scope>
    <source>
        <strain evidence="18 21">AM27-11</strain>
        <strain evidence="17 20">AM32-8LB</strain>
    </source>
</reference>
<dbReference type="CDD" id="cd00383">
    <property type="entry name" value="trans_reg_C"/>
    <property type="match status" value="1"/>
</dbReference>
<dbReference type="PROSITE" id="PS51755">
    <property type="entry name" value="OMPR_PHOB"/>
    <property type="match status" value="1"/>
</dbReference>
<accession>A0A0M6WUN0</accession>
<feature type="domain" description="Response regulatory" evidence="14">
    <location>
        <begin position="3"/>
        <end position="117"/>
    </location>
</feature>
<keyword evidence="8" id="KW-0804">Transcription</keyword>
<gene>
    <name evidence="18" type="ORF">DW707_12615</name>
    <name evidence="17" type="ORF">DW813_02935</name>
    <name evidence="16" type="ORF">RIL183_05771</name>
</gene>
<dbReference type="PROSITE" id="PS50110">
    <property type="entry name" value="RESPONSE_REGULATORY"/>
    <property type="match status" value="1"/>
</dbReference>
<keyword evidence="7" id="KW-0010">Activator</keyword>
<evidence type="ECO:0000259" key="14">
    <source>
        <dbReference type="PROSITE" id="PS50110"/>
    </source>
</evidence>
<name>A0A0M6WUN0_9FIRM</name>
<evidence type="ECO:0000256" key="6">
    <source>
        <dbReference type="ARBA" id="ARBA00023125"/>
    </source>
</evidence>
<dbReference type="InterPro" id="IPR036388">
    <property type="entry name" value="WH-like_DNA-bd_sf"/>
</dbReference>
<reference evidence="19" key="1">
    <citation type="submission" date="2015-05" db="EMBL/GenBank/DDBJ databases">
        <authorList>
            <consortium name="Pathogen Informatics"/>
        </authorList>
    </citation>
    <scope>NUCLEOTIDE SEQUENCE [LARGE SCALE GENOMIC DNA]</scope>
    <source>
        <strain evidence="19">L1-83</strain>
    </source>
</reference>
<evidence type="ECO:0000313" key="21">
    <source>
        <dbReference type="Proteomes" id="UP000286271"/>
    </source>
</evidence>
<dbReference type="OrthoDB" id="9790442at2"/>
<dbReference type="PANTHER" id="PTHR48111">
    <property type="entry name" value="REGULATOR OF RPOS"/>
    <property type="match status" value="1"/>
</dbReference>
<evidence type="ECO:0000259" key="15">
    <source>
        <dbReference type="PROSITE" id="PS51755"/>
    </source>
</evidence>
<keyword evidence="3" id="KW-0963">Cytoplasm</keyword>
<feature type="DNA-binding region" description="OmpR/PhoB-type" evidence="13">
    <location>
        <begin position="125"/>
        <end position="222"/>
    </location>
</feature>
<organism evidence="16 19">
    <name type="scientific">Roseburia inulinivorans</name>
    <dbReference type="NCBI Taxonomy" id="360807"/>
    <lineage>
        <taxon>Bacteria</taxon>
        <taxon>Bacillati</taxon>
        <taxon>Bacillota</taxon>
        <taxon>Clostridia</taxon>
        <taxon>Lachnospirales</taxon>
        <taxon>Lachnospiraceae</taxon>
        <taxon>Roseburia</taxon>
    </lineage>
</organism>
<dbReference type="GO" id="GO:0000976">
    <property type="term" value="F:transcription cis-regulatory region binding"/>
    <property type="evidence" value="ECO:0007669"/>
    <property type="project" value="TreeGrafter"/>
</dbReference>
<dbReference type="Pfam" id="PF00486">
    <property type="entry name" value="Trans_reg_C"/>
    <property type="match status" value="1"/>
</dbReference>
<sequence length="223" mass="25512">MIHILVVDDDKNLNQTVCTYLNDCGFEAKGVLSANEAYDEMYNNLYELIISDIMMPEIDGFEFAETVRQVNKQIPILFMSAKDDLPSKRKGFLVGIDDYMVKPVELAELEMRVRALLRRSNIEMERKLIVGNLEMDADGMTAMINGEEIPVTTREFNILYKLLSYPKKTFTRAQLMDEFWGLDSGTSLRAVDVYVTKLRDKFSTCDGFEIKTVRGLGYKAVLL</sequence>
<evidence type="ECO:0000313" key="17">
    <source>
        <dbReference type="EMBL" id="RHD05899.1"/>
    </source>
</evidence>
<keyword evidence="4" id="KW-0805">Transcription regulation</keyword>
<comment type="function">
    <text evidence="10">Member of the two-component regulatory system HssS/HssR involved in intracellular heme homeostasis and tempering of staphylococcal virulence. Phosphorylated HssR binds to a direct repeat sequence within hrtAB promoter and activates the expression of hrtAB, an efflux pump, in response to extracellular heme, hemin, hemoglobin or blood.</text>
</comment>
<dbReference type="EMBL" id="CVRS01000092">
    <property type="protein sequence ID" value="CRL41401.1"/>
    <property type="molecule type" value="Genomic_DNA"/>
</dbReference>
<evidence type="ECO:0000256" key="9">
    <source>
        <dbReference type="ARBA" id="ARBA00024867"/>
    </source>
</evidence>
<evidence type="ECO:0000313" key="16">
    <source>
        <dbReference type="EMBL" id="CRL41401.1"/>
    </source>
</evidence>
<dbReference type="Gene3D" id="1.10.10.10">
    <property type="entry name" value="Winged helix-like DNA-binding domain superfamily/Winged helix DNA-binding domain"/>
    <property type="match status" value="1"/>
</dbReference>
<evidence type="ECO:0000256" key="11">
    <source>
        <dbReference type="ARBA" id="ARBA00039976"/>
    </source>
</evidence>
<comment type="subcellular location">
    <subcellularLocation>
        <location evidence="1">Cytoplasm</location>
    </subcellularLocation>
</comment>
<dbReference type="EMBL" id="QSKW01000021">
    <property type="protein sequence ID" value="RHE95899.1"/>
    <property type="molecule type" value="Genomic_DNA"/>
</dbReference>
<dbReference type="Proteomes" id="UP000266391">
    <property type="component" value="Unassembled WGS sequence"/>
</dbReference>
<reference evidence="16" key="2">
    <citation type="submission" date="2015-05" db="EMBL/GenBank/DDBJ databases">
        <authorList>
            <person name="Wang D.B."/>
            <person name="Wang M."/>
        </authorList>
    </citation>
    <scope>NUCLEOTIDE SEQUENCE [LARGE SCALE GENOMIC DNA]</scope>
    <source>
        <strain evidence="16">L1-83</strain>
    </source>
</reference>
<evidence type="ECO:0000256" key="1">
    <source>
        <dbReference type="ARBA" id="ARBA00004496"/>
    </source>
</evidence>
<evidence type="ECO:0000256" key="5">
    <source>
        <dbReference type="ARBA" id="ARBA00023026"/>
    </source>
</evidence>
<dbReference type="GO" id="GO:0005829">
    <property type="term" value="C:cytosol"/>
    <property type="evidence" value="ECO:0007669"/>
    <property type="project" value="TreeGrafter"/>
</dbReference>
<evidence type="ECO:0000256" key="12">
    <source>
        <dbReference type="PROSITE-ProRule" id="PRU00169"/>
    </source>
</evidence>
<comment type="function">
    <text evidence="9">May play the central regulatory role in sporulation. It may be an element of the effector pathway responsible for the activation of sporulation genes in response to nutritional stress. Spo0A may act in concert with spo0H (a sigma factor) to control the expression of some genes that are critical to the sporulation process.</text>
</comment>
<dbReference type="GO" id="GO:0000156">
    <property type="term" value="F:phosphorelay response regulator activity"/>
    <property type="evidence" value="ECO:0007669"/>
    <property type="project" value="TreeGrafter"/>
</dbReference>
<feature type="modified residue" description="4-aspartylphosphate" evidence="12">
    <location>
        <position position="52"/>
    </location>
</feature>
<dbReference type="Gene3D" id="3.40.50.2300">
    <property type="match status" value="1"/>
</dbReference>
<dbReference type="GO" id="GO:0006355">
    <property type="term" value="P:regulation of DNA-templated transcription"/>
    <property type="evidence" value="ECO:0007669"/>
    <property type="project" value="InterPro"/>
</dbReference>
<evidence type="ECO:0000256" key="8">
    <source>
        <dbReference type="ARBA" id="ARBA00023163"/>
    </source>
</evidence>